<proteinExistence type="inferred from homology"/>
<organism evidence="15 16">
    <name type="scientific">Bartonella tribocorum</name>
    <dbReference type="NCBI Taxonomy" id="85701"/>
    <lineage>
        <taxon>Bacteria</taxon>
        <taxon>Pseudomonadati</taxon>
        <taxon>Pseudomonadota</taxon>
        <taxon>Alphaproteobacteria</taxon>
        <taxon>Hyphomicrobiales</taxon>
        <taxon>Bartonellaceae</taxon>
        <taxon>Bartonella</taxon>
    </lineage>
</organism>
<dbReference type="NCBIfam" id="TIGR01163">
    <property type="entry name" value="rpe"/>
    <property type="match status" value="1"/>
</dbReference>
<dbReference type="NCBIfam" id="NF004076">
    <property type="entry name" value="PRK05581.1-4"/>
    <property type="match status" value="1"/>
</dbReference>
<dbReference type="HAMAP" id="MF_02227">
    <property type="entry name" value="RPE"/>
    <property type="match status" value="1"/>
</dbReference>
<dbReference type="PANTHER" id="PTHR11749">
    <property type="entry name" value="RIBULOSE-5-PHOSPHATE-3-EPIMERASE"/>
    <property type="match status" value="1"/>
</dbReference>
<reference evidence="15 16" key="1">
    <citation type="submission" date="2017-06" db="EMBL/GenBank/DDBJ databases">
        <title>Draft genome of Bartonella tribocorum C635.</title>
        <authorList>
            <person name="Hadjadj L."/>
            <person name="Jiyipong T."/>
            <person name="Diene S.M."/>
            <person name="Morand S."/>
            <person name="Rolain J.-M."/>
        </authorList>
    </citation>
    <scope>NUCLEOTIDE SEQUENCE [LARGE SCALE GENOMIC DNA]</scope>
    <source>
        <strain evidence="15 16">C635</strain>
    </source>
</reference>
<evidence type="ECO:0000256" key="5">
    <source>
        <dbReference type="ARBA" id="ARBA00001954"/>
    </source>
</evidence>
<dbReference type="GO" id="GO:0004750">
    <property type="term" value="F:D-ribulose-phosphate 3-epimerase activity"/>
    <property type="evidence" value="ECO:0007669"/>
    <property type="project" value="UniProtKB-UniRule"/>
</dbReference>
<comment type="catalytic activity">
    <reaction evidence="1 10 11">
        <text>D-ribulose 5-phosphate = D-xylulose 5-phosphate</text>
        <dbReference type="Rhea" id="RHEA:13677"/>
        <dbReference type="ChEBI" id="CHEBI:57737"/>
        <dbReference type="ChEBI" id="CHEBI:58121"/>
        <dbReference type="EC" id="5.1.3.1"/>
    </reaction>
</comment>
<dbReference type="Gene3D" id="3.20.20.70">
    <property type="entry name" value="Aldolase class I"/>
    <property type="match status" value="1"/>
</dbReference>
<keyword evidence="8 10" id="KW-0479">Metal-binding</keyword>
<comment type="cofactor">
    <cofactor evidence="2">
        <name>Mn(2+)</name>
        <dbReference type="ChEBI" id="CHEBI:29035"/>
    </cofactor>
</comment>
<keyword evidence="13" id="KW-0862">Zinc</keyword>
<comment type="function">
    <text evidence="10">Catalyzes the reversible epimerization of D-ribulose 5-phosphate to D-xylulose 5-phosphate.</text>
</comment>
<dbReference type="EMBL" id="NJPP01000037">
    <property type="protein sequence ID" value="PIT68506.1"/>
    <property type="molecule type" value="Genomic_DNA"/>
</dbReference>
<gene>
    <name evidence="10" type="primary">rpe</name>
    <name evidence="15" type="ORF">CEV08_08005</name>
</gene>
<evidence type="ECO:0000256" key="1">
    <source>
        <dbReference type="ARBA" id="ARBA00001782"/>
    </source>
</evidence>
<comment type="cofactor">
    <cofactor evidence="3">
        <name>Co(2+)</name>
        <dbReference type="ChEBI" id="CHEBI:48828"/>
    </cofactor>
</comment>
<dbReference type="InterPro" id="IPR013785">
    <property type="entry name" value="Aldolase_TIM"/>
</dbReference>
<feature type="binding site" evidence="10 13">
    <location>
        <position position="37"/>
    </location>
    <ligand>
        <name>a divalent metal cation</name>
        <dbReference type="ChEBI" id="CHEBI:60240"/>
    </ligand>
</feature>
<evidence type="ECO:0000256" key="4">
    <source>
        <dbReference type="ARBA" id="ARBA00001947"/>
    </source>
</evidence>
<dbReference type="PIRSF" id="PIRSF001461">
    <property type="entry name" value="RPE"/>
    <property type="match status" value="1"/>
</dbReference>
<evidence type="ECO:0000256" key="14">
    <source>
        <dbReference type="PIRSR" id="PIRSR001461-3"/>
    </source>
</evidence>
<feature type="binding site" evidence="10 14">
    <location>
        <position position="68"/>
    </location>
    <ligand>
        <name>substrate</name>
    </ligand>
</feature>
<feature type="binding site" evidence="14">
    <location>
        <position position="177"/>
    </location>
    <ligand>
        <name>substrate</name>
    </ligand>
</feature>
<dbReference type="AlphaFoldDB" id="A0A2M6UQR3"/>
<evidence type="ECO:0000256" key="12">
    <source>
        <dbReference type="PIRSR" id="PIRSR001461-1"/>
    </source>
</evidence>
<dbReference type="InterPro" id="IPR000056">
    <property type="entry name" value="Ribul_P_3_epim-like"/>
</dbReference>
<evidence type="ECO:0000313" key="16">
    <source>
        <dbReference type="Proteomes" id="UP000230791"/>
    </source>
</evidence>
<dbReference type="GO" id="GO:0006098">
    <property type="term" value="P:pentose-phosphate shunt"/>
    <property type="evidence" value="ECO:0007669"/>
    <property type="project" value="UniProtKB-UniRule"/>
</dbReference>
<evidence type="ECO:0000256" key="6">
    <source>
        <dbReference type="ARBA" id="ARBA00009541"/>
    </source>
</evidence>
<dbReference type="PROSITE" id="PS01086">
    <property type="entry name" value="RIBUL_P_3_EPIMER_2"/>
    <property type="match status" value="1"/>
</dbReference>
<comment type="cofactor">
    <cofactor evidence="5">
        <name>Fe(2+)</name>
        <dbReference type="ChEBI" id="CHEBI:29033"/>
    </cofactor>
</comment>
<feature type="binding site" evidence="10 14">
    <location>
        <begin position="197"/>
        <end position="198"/>
    </location>
    <ligand>
        <name>substrate</name>
    </ligand>
</feature>
<dbReference type="FunFam" id="3.20.20.70:FF:000004">
    <property type="entry name" value="Ribulose-phosphate 3-epimerase"/>
    <property type="match status" value="1"/>
</dbReference>
<comment type="pathway">
    <text evidence="10">Carbohydrate degradation.</text>
</comment>
<protein>
    <recommendedName>
        <fullName evidence="7 10">Ribulose-phosphate 3-epimerase</fullName>
        <ecNumber evidence="7 10">5.1.3.1</ecNumber>
    </recommendedName>
</protein>
<feature type="active site" description="Proton acceptor" evidence="10 12">
    <location>
        <position position="37"/>
    </location>
</feature>
<dbReference type="CDD" id="cd00429">
    <property type="entry name" value="RPE"/>
    <property type="match status" value="1"/>
</dbReference>
<evidence type="ECO:0000256" key="10">
    <source>
        <dbReference type="HAMAP-Rule" id="MF_02227"/>
    </source>
</evidence>
<evidence type="ECO:0000256" key="7">
    <source>
        <dbReference type="ARBA" id="ARBA00013188"/>
    </source>
</evidence>
<dbReference type="RefSeq" id="WP_100131122.1">
    <property type="nucleotide sequence ID" value="NZ_CADDYJ010000006.1"/>
</dbReference>
<dbReference type="Pfam" id="PF00834">
    <property type="entry name" value="Ribul_P_3_epim"/>
    <property type="match status" value="1"/>
</dbReference>
<dbReference type="InterPro" id="IPR026019">
    <property type="entry name" value="Ribul_P_3_epim"/>
</dbReference>
<evidence type="ECO:0000313" key="15">
    <source>
        <dbReference type="EMBL" id="PIT68506.1"/>
    </source>
</evidence>
<dbReference type="GO" id="GO:0005737">
    <property type="term" value="C:cytoplasm"/>
    <property type="evidence" value="ECO:0007669"/>
    <property type="project" value="UniProtKB-ARBA"/>
</dbReference>
<comment type="similarity">
    <text evidence="6 10 11">Belongs to the ribulose-phosphate 3-epimerase family.</text>
</comment>
<name>A0A2M6UQR3_9HYPH</name>
<feature type="binding site" evidence="10">
    <location>
        <begin position="175"/>
        <end position="177"/>
    </location>
    <ligand>
        <name>substrate</name>
    </ligand>
</feature>
<keyword evidence="13" id="KW-0464">Manganese</keyword>
<comment type="cofactor">
    <cofactor evidence="10 13">
        <name>a divalent metal cation</name>
        <dbReference type="ChEBI" id="CHEBI:60240"/>
    </cofactor>
    <text evidence="10 13">Binds 1 divalent metal cation per subunit.</text>
</comment>
<feature type="active site" description="Proton donor" evidence="10 12">
    <location>
        <position position="175"/>
    </location>
</feature>
<keyword evidence="13" id="KW-0170">Cobalt</keyword>
<accession>A0A2M6UQR3</accession>
<feature type="binding site" evidence="10 13">
    <location>
        <position position="175"/>
    </location>
    <ligand>
        <name>a divalent metal cation</name>
        <dbReference type="ChEBI" id="CHEBI:60240"/>
    </ligand>
</feature>
<feature type="binding site" evidence="10 13">
    <location>
        <position position="35"/>
    </location>
    <ligand>
        <name>a divalent metal cation</name>
        <dbReference type="ChEBI" id="CHEBI:60240"/>
    </ligand>
</feature>
<evidence type="ECO:0000256" key="13">
    <source>
        <dbReference type="PIRSR" id="PIRSR001461-2"/>
    </source>
</evidence>
<dbReference type="OrthoDB" id="1645589at2"/>
<keyword evidence="9 10" id="KW-0413">Isomerase</keyword>
<dbReference type="SUPFAM" id="SSF51366">
    <property type="entry name" value="Ribulose-phoshate binding barrel"/>
    <property type="match status" value="1"/>
</dbReference>
<feature type="binding site" evidence="10 14">
    <location>
        <begin position="144"/>
        <end position="147"/>
    </location>
    <ligand>
        <name>substrate</name>
    </ligand>
</feature>
<keyword evidence="10 11" id="KW-0119">Carbohydrate metabolism</keyword>
<comment type="cofactor">
    <cofactor evidence="4">
        <name>Zn(2+)</name>
        <dbReference type="ChEBI" id="CHEBI:29105"/>
    </cofactor>
</comment>
<feature type="binding site" evidence="10 14">
    <location>
        <position position="10"/>
    </location>
    <ligand>
        <name>substrate</name>
    </ligand>
</feature>
<dbReference type="GO" id="GO:0046872">
    <property type="term" value="F:metal ion binding"/>
    <property type="evidence" value="ECO:0007669"/>
    <property type="project" value="UniProtKB-UniRule"/>
</dbReference>
<evidence type="ECO:0000256" key="11">
    <source>
        <dbReference type="PIRNR" id="PIRNR001461"/>
    </source>
</evidence>
<comment type="caution">
    <text evidence="15">The sequence shown here is derived from an EMBL/GenBank/DDBJ whole genome shotgun (WGS) entry which is preliminary data.</text>
</comment>
<dbReference type="Proteomes" id="UP000230791">
    <property type="component" value="Unassembled WGS sequence"/>
</dbReference>
<dbReference type="GO" id="GO:0019323">
    <property type="term" value="P:pentose catabolic process"/>
    <property type="evidence" value="ECO:0007669"/>
    <property type="project" value="UniProtKB-UniRule"/>
</dbReference>
<evidence type="ECO:0000256" key="8">
    <source>
        <dbReference type="ARBA" id="ARBA00022723"/>
    </source>
</evidence>
<dbReference type="InterPro" id="IPR011060">
    <property type="entry name" value="RibuloseP-bd_barrel"/>
</dbReference>
<dbReference type="PROSITE" id="PS01085">
    <property type="entry name" value="RIBUL_P_3_EPIMER_1"/>
    <property type="match status" value="1"/>
</dbReference>
<dbReference type="EC" id="5.1.3.1" evidence="7 10"/>
<evidence type="ECO:0000256" key="9">
    <source>
        <dbReference type="ARBA" id="ARBA00023235"/>
    </source>
</evidence>
<evidence type="ECO:0000256" key="3">
    <source>
        <dbReference type="ARBA" id="ARBA00001941"/>
    </source>
</evidence>
<evidence type="ECO:0000256" key="2">
    <source>
        <dbReference type="ARBA" id="ARBA00001936"/>
    </source>
</evidence>
<feature type="binding site" evidence="10 13">
    <location>
        <position position="68"/>
    </location>
    <ligand>
        <name>a divalent metal cation</name>
        <dbReference type="ChEBI" id="CHEBI:60240"/>
    </ligand>
</feature>
<sequence length="228" mass="24726">MPPSLLISPSLLASDFSKLGQEILDVVDAGADWLHLDIMDGHFVPNITFGPDVIKALRPLTKTIFDVHLMIKPVDPYLEAFAKAGADIITIHAEASPHLHRSLQTIKAMGKKAGIALNPSTPEHVLEYLLDQLDLILIMTVNPGFGGQNFIPEIKDKIKRVKSMIANRPIDLEVDGGITVDTIGITAEAGANVFVAGSAIYKNGNKELYKTRMSALRQAAILSQQGKK</sequence>